<dbReference type="SUPFAM" id="SSF46689">
    <property type="entry name" value="Homeodomain-like"/>
    <property type="match status" value="2"/>
</dbReference>
<keyword evidence="1" id="KW-0805">Transcription regulation</keyword>
<dbReference type="Proteomes" id="UP001501599">
    <property type="component" value="Unassembled WGS sequence"/>
</dbReference>
<dbReference type="InterPro" id="IPR003313">
    <property type="entry name" value="AraC-bd"/>
</dbReference>
<keyword evidence="2" id="KW-0238">DNA-binding</keyword>
<evidence type="ECO:0000313" key="6">
    <source>
        <dbReference type="Proteomes" id="UP001501599"/>
    </source>
</evidence>
<protein>
    <submittedName>
        <fullName evidence="5">AraC family transcriptional regulator</fullName>
    </submittedName>
</protein>
<gene>
    <name evidence="5" type="ORF">GCM10009846_31100</name>
</gene>
<accession>A0ABP5MPY9</accession>
<keyword evidence="3" id="KW-0804">Transcription</keyword>
<keyword evidence="6" id="KW-1185">Reference proteome</keyword>
<organism evidence="5 6">
    <name type="scientific">Agrococcus versicolor</name>
    <dbReference type="NCBI Taxonomy" id="501482"/>
    <lineage>
        <taxon>Bacteria</taxon>
        <taxon>Bacillati</taxon>
        <taxon>Actinomycetota</taxon>
        <taxon>Actinomycetes</taxon>
        <taxon>Micrococcales</taxon>
        <taxon>Microbacteriaceae</taxon>
        <taxon>Agrococcus</taxon>
    </lineage>
</organism>
<evidence type="ECO:0000256" key="1">
    <source>
        <dbReference type="ARBA" id="ARBA00023015"/>
    </source>
</evidence>
<dbReference type="SMART" id="SM00342">
    <property type="entry name" value="HTH_ARAC"/>
    <property type="match status" value="1"/>
</dbReference>
<dbReference type="InterPro" id="IPR050204">
    <property type="entry name" value="AraC_XylS_family_regulators"/>
</dbReference>
<dbReference type="Gene3D" id="1.10.10.60">
    <property type="entry name" value="Homeodomain-like"/>
    <property type="match status" value="1"/>
</dbReference>
<evidence type="ECO:0000259" key="4">
    <source>
        <dbReference type="PROSITE" id="PS01124"/>
    </source>
</evidence>
<dbReference type="SUPFAM" id="SSF51215">
    <property type="entry name" value="Regulatory protein AraC"/>
    <property type="match status" value="1"/>
</dbReference>
<proteinExistence type="predicted"/>
<dbReference type="Pfam" id="PF12833">
    <property type="entry name" value="HTH_18"/>
    <property type="match status" value="1"/>
</dbReference>
<evidence type="ECO:0000313" key="5">
    <source>
        <dbReference type="EMBL" id="GAA2176612.1"/>
    </source>
</evidence>
<dbReference type="Pfam" id="PF02311">
    <property type="entry name" value="AraC_binding"/>
    <property type="match status" value="1"/>
</dbReference>
<dbReference type="PANTHER" id="PTHR46796:SF2">
    <property type="entry name" value="TRANSCRIPTIONAL REGULATORY PROTEIN"/>
    <property type="match status" value="1"/>
</dbReference>
<dbReference type="InterPro" id="IPR037923">
    <property type="entry name" value="HTH-like"/>
</dbReference>
<evidence type="ECO:0000256" key="3">
    <source>
        <dbReference type="ARBA" id="ARBA00023163"/>
    </source>
</evidence>
<sequence length="260" mass="27820">MRAWRPRVPGVREVLHARMTDHAYPAHAHADWALMLVDEGAVSYDLGGRARIADRSRATLLPPGVAHDGRAASRADGFRKRVAYLDASWLSATLAGAVVDRPDRDDLVAETRMLHRALATPGAELAAEGMLVELSGRFAASPGAAIASVRDPALALRLRDLLEDRLVDGVPLAEAGRLLGAHPAHLSRSFSAAFGIPPHRYVTGRRVDLARRLLLGGHPPGEVAAAAGFHDQAHLTRHFRRVLGTTPARFAGSGARATRA</sequence>
<comment type="caution">
    <text evidence="5">The sequence shown here is derived from an EMBL/GenBank/DDBJ whole genome shotgun (WGS) entry which is preliminary data.</text>
</comment>
<dbReference type="InterPro" id="IPR009057">
    <property type="entry name" value="Homeodomain-like_sf"/>
</dbReference>
<dbReference type="PROSITE" id="PS01124">
    <property type="entry name" value="HTH_ARAC_FAMILY_2"/>
    <property type="match status" value="1"/>
</dbReference>
<evidence type="ECO:0000256" key="2">
    <source>
        <dbReference type="ARBA" id="ARBA00023125"/>
    </source>
</evidence>
<reference evidence="6" key="1">
    <citation type="journal article" date="2019" name="Int. J. Syst. Evol. Microbiol.">
        <title>The Global Catalogue of Microorganisms (GCM) 10K type strain sequencing project: providing services to taxonomists for standard genome sequencing and annotation.</title>
        <authorList>
            <consortium name="The Broad Institute Genomics Platform"/>
            <consortium name="The Broad Institute Genome Sequencing Center for Infectious Disease"/>
            <person name="Wu L."/>
            <person name="Ma J."/>
        </authorList>
    </citation>
    <scope>NUCLEOTIDE SEQUENCE [LARGE SCALE GENOMIC DNA]</scope>
    <source>
        <strain evidence="6">JCM 16026</strain>
    </source>
</reference>
<dbReference type="EMBL" id="BAAAQT010000008">
    <property type="protein sequence ID" value="GAA2176612.1"/>
    <property type="molecule type" value="Genomic_DNA"/>
</dbReference>
<name>A0ABP5MPY9_9MICO</name>
<dbReference type="PANTHER" id="PTHR46796">
    <property type="entry name" value="HTH-TYPE TRANSCRIPTIONAL ACTIVATOR RHAS-RELATED"/>
    <property type="match status" value="1"/>
</dbReference>
<dbReference type="InterPro" id="IPR018060">
    <property type="entry name" value="HTH_AraC"/>
</dbReference>
<feature type="domain" description="HTH araC/xylS-type" evidence="4">
    <location>
        <begin position="156"/>
        <end position="253"/>
    </location>
</feature>